<protein>
    <submittedName>
        <fullName evidence="1">Uncharacterized protein</fullName>
    </submittedName>
</protein>
<dbReference type="PROSITE" id="PS51257">
    <property type="entry name" value="PROKAR_LIPOPROTEIN"/>
    <property type="match status" value="1"/>
</dbReference>
<sequence length="148" mass="16381">MSRLVWLIIFPLVLSACSVRGGLAKIDGKLGQGFAWLSEWPGQYRQRYMSAPPSPLDLLSTTTLAALAKELTAEEKERIEKWLVGQGLNRYGDAVKTLYAGGNPLFDESTGETKERFEYILFNHPELASFVRPSFQTATSEPAADPAN</sequence>
<dbReference type="EMBL" id="PCSD01000089">
    <property type="protein sequence ID" value="PIP33573.1"/>
    <property type="molecule type" value="Genomic_DNA"/>
</dbReference>
<reference evidence="1 2" key="1">
    <citation type="submission" date="2017-09" db="EMBL/GenBank/DDBJ databases">
        <title>Depth-based differentiation of microbial function through sediment-hosted aquifers and enrichment of novel symbionts in the deep terrestrial subsurface.</title>
        <authorList>
            <person name="Probst A.J."/>
            <person name="Ladd B."/>
            <person name="Jarett J.K."/>
            <person name="Geller-Mcgrath D.E."/>
            <person name="Sieber C.M."/>
            <person name="Emerson J.B."/>
            <person name="Anantharaman K."/>
            <person name="Thomas B.C."/>
            <person name="Malmstrom R."/>
            <person name="Stieglmeier M."/>
            <person name="Klingl A."/>
            <person name="Woyke T."/>
            <person name="Ryan C.M."/>
            <person name="Banfield J.F."/>
        </authorList>
    </citation>
    <scope>NUCLEOTIDE SEQUENCE [LARGE SCALE GENOMIC DNA]</scope>
    <source>
        <strain evidence="1">CG23_combo_of_CG06-09_8_20_14_all_49_15</strain>
    </source>
</reference>
<dbReference type="Proteomes" id="UP000230729">
    <property type="component" value="Unassembled WGS sequence"/>
</dbReference>
<comment type="caution">
    <text evidence="1">The sequence shown here is derived from an EMBL/GenBank/DDBJ whole genome shotgun (WGS) entry which is preliminary data.</text>
</comment>
<organism evidence="1 2">
    <name type="scientific">Candidatus Falkowbacteria bacterium CG23_combo_of_CG06-09_8_20_14_all_49_15</name>
    <dbReference type="NCBI Taxonomy" id="1974572"/>
    <lineage>
        <taxon>Bacteria</taxon>
        <taxon>Candidatus Falkowiibacteriota</taxon>
    </lineage>
</organism>
<evidence type="ECO:0000313" key="2">
    <source>
        <dbReference type="Proteomes" id="UP000230729"/>
    </source>
</evidence>
<dbReference type="AlphaFoldDB" id="A0A2G9ZK69"/>
<accession>A0A2G9ZK69</accession>
<proteinExistence type="predicted"/>
<evidence type="ECO:0000313" key="1">
    <source>
        <dbReference type="EMBL" id="PIP33573.1"/>
    </source>
</evidence>
<name>A0A2G9ZK69_9BACT</name>
<gene>
    <name evidence="1" type="ORF">COX22_03640</name>
</gene>